<comment type="caution">
    <text evidence="1">The sequence shown here is derived from an EMBL/GenBank/DDBJ whole genome shotgun (WGS) entry which is preliminary data.</text>
</comment>
<gene>
    <name evidence="1" type="ORF">LTR69_000048</name>
</gene>
<evidence type="ECO:0000313" key="2">
    <source>
        <dbReference type="Proteomes" id="UP001345691"/>
    </source>
</evidence>
<dbReference type="EMBL" id="JAVRRF010000001">
    <property type="protein sequence ID" value="KAK5067931.1"/>
    <property type="molecule type" value="Genomic_DNA"/>
</dbReference>
<dbReference type="Proteomes" id="UP001345691">
    <property type="component" value="Unassembled WGS sequence"/>
</dbReference>
<accession>A0ABR0JPM5</accession>
<evidence type="ECO:0000313" key="1">
    <source>
        <dbReference type="EMBL" id="KAK5067931.1"/>
    </source>
</evidence>
<proteinExistence type="predicted"/>
<sequence>MELDPQTPSALTADVERRTIKVQVTAMREFTIDIHPEDSVKDVERLVLSQVAQQGLQISGINVVEVSPKEDVVTTGDEILSSAVKDRAVLHMFNPDVSYPARNRLRANQPNKIPLYKDDNEQQTNGQGKLGKIQTLLTTSSGPDKLEDFSSLRRNRDWNSTVLFKDVGGEDPHVKLSASSRRRRARAKGKSLTQHQTLNAGFARRAERQGIANALEHRSRRHAKGVEKRLNAAAQRRWQGKSLTDEAKIDALNEALEKM</sequence>
<protein>
    <submittedName>
        <fullName evidence="1">Uncharacterized protein</fullName>
    </submittedName>
</protein>
<organism evidence="1 2">
    <name type="scientific">Exophiala sideris</name>
    <dbReference type="NCBI Taxonomy" id="1016849"/>
    <lineage>
        <taxon>Eukaryota</taxon>
        <taxon>Fungi</taxon>
        <taxon>Dikarya</taxon>
        <taxon>Ascomycota</taxon>
        <taxon>Pezizomycotina</taxon>
        <taxon>Eurotiomycetes</taxon>
        <taxon>Chaetothyriomycetidae</taxon>
        <taxon>Chaetothyriales</taxon>
        <taxon>Herpotrichiellaceae</taxon>
        <taxon>Exophiala</taxon>
    </lineage>
</organism>
<reference evidence="1 2" key="1">
    <citation type="submission" date="2023-08" db="EMBL/GenBank/DDBJ databases">
        <title>Black Yeasts Isolated from many extreme environments.</title>
        <authorList>
            <person name="Coleine C."/>
            <person name="Stajich J.E."/>
            <person name="Selbmann L."/>
        </authorList>
    </citation>
    <scope>NUCLEOTIDE SEQUENCE [LARGE SCALE GENOMIC DNA]</scope>
    <source>
        <strain evidence="1 2">CCFEE 6328</strain>
    </source>
</reference>
<name>A0ABR0JPM5_9EURO</name>
<keyword evidence="2" id="KW-1185">Reference proteome</keyword>